<organism evidence="2">
    <name type="scientific">Gaeumannomyces tritici (strain R3-111a-1)</name>
    <name type="common">Wheat and barley take-all root rot fungus</name>
    <name type="synonym">Gaeumannomyces graminis var. tritici</name>
    <dbReference type="NCBI Taxonomy" id="644352"/>
    <lineage>
        <taxon>Eukaryota</taxon>
        <taxon>Fungi</taxon>
        <taxon>Dikarya</taxon>
        <taxon>Ascomycota</taxon>
        <taxon>Pezizomycotina</taxon>
        <taxon>Sordariomycetes</taxon>
        <taxon>Sordariomycetidae</taxon>
        <taxon>Magnaporthales</taxon>
        <taxon>Magnaporthaceae</taxon>
        <taxon>Gaeumannomyces</taxon>
    </lineage>
</organism>
<sequence length="439" mass="49519">MAPTFYKLPNGLLIKVYKKLSLADQIRLSSTDRRLRCLGIDEAKIFKSLSLTWSSRAASDSALLVAARYGSQVRKLTVYVDEIDGQHYVTPPTIPPPAIPASCVALLSGQDETGVPLPLPNLEGLALEFPKTYQTIYDMYRDTSAGKPQLQANNELVDAILKAAAARGSTDLLLGLSPITSLKLGNFPLHPSRVLASDDWQRFAALVEKLEMSVYGDDDDDISTIFQRPYFRLMRYLNRTIMRTWPSVTTVKFHAHSTSPAGALSQDFPDQNMLLWEPSHMPRLAKIELANVFITRQLLAFVTALGRVSLTILEARGDWNRQHNTGHQISWAQFFNSLAQIGLADFTLKPVRWKISDDHSYWMSSRWPIQRRNAAVMTRLATNPSLPIFPYFEIGESDGLLSQRHETTTDEFLRGQDQQAYEWFVDEMAKAWGARVELL</sequence>
<accession>J3P140</accession>
<protein>
    <recommendedName>
        <fullName evidence="1">F-box domain-containing protein</fullName>
    </recommendedName>
</protein>
<dbReference type="HOGENOM" id="CLU_624116_0_0_1"/>
<reference evidence="4" key="1">
    <citation type="submission" date="2010-07" db="EMBL/GenBank/DDBJ databases">
        <title>The genome sequence of Gaeumannomyces graminis var. tritici strain R3-111a-1.</title>
        <authorList>
            <consortium name="The Broad Institute Genome Sequencing Platform"/>
            <person name="Ma L.-J."/>
            <person name="Dead R."/>
            <person name="Young S."/>
            <person name="Zeng Q."/>
            <person name="Koehrsen M."/>
            <person name="Alvarado L."/>
            <person name="Berlin A."/>
            <person name="Chapman S.B."/>
            <person name="Chen Z."/>
            <person name="Freedman E."/>
            <person name="Gellesch M."/>
            <person name="Goldberg J."/>
            <person name="Griggs A."/>
            <person name="Gujja S."/>
            <person name="Heilman E.R."/>
            <person name="Heiman D."/>
            <person name="Hepburn T."/>
            <person name="Howarth C."/>
            <person name="Jen D."/>
            <person name="Larson L."/>
            <person name="Mehta T."/>
            <person name="Neiman D."/>
            <person name="Pearson M."/>
            <person name="Roberts A."/>
            <person name="Saif S."/>
            <person name="Shea T."/>
            <person name="Shenoy N."/>
            <person name="Sisk P."/>
            <person name="Stolte C."/>
            <person name="Sykes S."/>
            <person name="Walk T."/>
            <person name="White J."/>
            <person name="Yandava C."/>
            <person name="Haas B."/>
            <person name="Nusbaum C."/>
            <person name="Birren B."/>
        </authorList>
    </citation>
    <scope>NUCLEOTIDE SEQUENCE [LARGE SCALE GENOMIC DNA]</scope>
    <source>
        <strain evidence="4">R3-111a-1</strain>
    </source>
</reference>
<dbReference type="eggNOG" id="ENOG502SPPW">
    <property type="taxonomic scope" value="Eukaryota"/>
</dbReference>
<evidence type="ECO:0000313" key="2">
    <source>
        <dbReference type="EMBL" id="EJT77325.1"/>
    </source>
</evidence>
<feature type="domain" description="F-box" evidence="1">
    <location>
        <begin position="2"/>
        <end position="49"/>
    </location>
</feature>
<reference evidence="2" key="3">
    <citation type="submission" date="2010-09" db="EMBL/GenBank/DDBJ databases">
        <title>Annotation of Gaeumannomyces graminis var. tritici R3-111a-1.</title>
        <authorList>
            <consortium name="The Broad Institute Genome Sequencing Platform"/>
            <person name="Ma L.-J."/>
            <person name="Dead R."/>
            <person name="Young S.K."/>
            <person name="Zeng Q."/>
            <person name="Gargeya S."/>
            <person name="Fitzgerald M."/>
            <person name="Haas B."/>
            <person name="Abouelleil A."/>
            <person name="Alvarado L."/>
            <person name="Arachchi H.M."/>
            <person name="Berlin A."/>
            <person name="Brown A."/>
            <person name="Chapman S.B."/>
            <person name="Chen Z."/>
            <person name="Dunbar C."/>
            <person name="Freedman E."/>
            <person name="Gearin G."/>
            <person name="Gellesch M."/>
            <person name="Goldberg J."/>
            <person name="Griggs A."/>
            <person name="Gujja S."/>
            <person name="Heiman D."/>
            <person name="Howarth C."/>
            <person name="Larson L."/>
            <person name="Lui A."/>
            <person name="MacDonald P.J.P."/>
            <person name="Mehta T."/>
            <person name="Montmayeur A."/>
            <person name="Murphy C."/>
            <person name="Neiman D."/>
            <person name="Pearson M."/>
            <person name="Priest M."/>
            <person name="Roberts A."/>
            <person name="Saif S."/>
            <person name="Shea T."/>
            <person name="Shenoy N."/>
            <person name="Sisk P."/>
            <person name="Stolte C."/>
            <person name="Sykes S."/>
            <person name="Yandava C."/>
            <person name="Wortman J."/>
            <person name="Nusbaum C."/>
            <person name="Birren B."/>
        </authorList>
    </citation>
    <scope>NUCLEOTIDE SEQUENCE</scope>
    <source>
        <strain evidence="2">R3-111a-1</strain>
    </source>
</reference>
<dbReference type="OrthoDB" id="5410873at2759"/>
<gene>
    <name evidence="3" type="primary">20347695</name>
    <name evidence="2" type="ORF">GGTG_07237</name>
</gene>
<keyword evidence="4" id="KW-1185">Reference proteome</keyword>
<dbReference type="RefSeq" id="XP_009223325.1">
    <property type="nucleotide sequence ID" value="XM_009225061.1"/>
</dbReference>
<dbReference type="VEuPathDB" id="FungiDB:GGTG_07237"/>
<evidence type="ECO:0000313" key="4">
    <source>
        <dbReference type="Proteomes" id="UP000006039"/>
    </source>
</evidence>
<reference evidence="2" key="2">
    <citation type="submission" date="2010-07" db="EMBL/GenBank/DDBJ databases">
        <authorList>
            <consortium name="The Broad Institute Genome Sequencing Platform"/>
            <consortium name="Broad Institute Genome Sequencing Center for Infectious Disease"/>
            <person name="Ma L.-J."/>
            <person name="Dead R."/>
            <person name="Young S."/>
            <person name="Zeng Q."/>
            <person name="Koehrsen M."/>
            <person name="Alvarado L."/>
            <person name="Berlin A."/>
            <person name="Chapman S.B."/>
            <person name="Chen Z."/>
            <person name="Freedman E."/>
            <person name="Gellesch M."/>
            <person name="Goldberg J."/>
            <person name="Griggs A."/>
            <person name="Gujja S."/>
            <person name="Heilman E.R."/>
            <person name="Heiman D."/>
            <person name="Hepburn T."/>
            <person name="Howarth C."/>
            <person name="Jen D."/>
            <person name="Larson L."/>
            <person name="Mehta T."/>
            <person name="Neiman D."/>
            <person name="Pearson M."/>
            <person name="Roberts A."/>
            <person name="Saif S."/>
            <person name="Shea T."/>
            <person name="Shenoy N."/>
            <person name="Sisk P."/>
            <person name="Stolte C."/>
            <person name="Sykes S."/>
            <person name="Walk T."/>
            <person name="White J."/>
            <person name="Yandava C."/>
            <person name="Haas B."/>
            <person name="Nusbaum C."/>
            <person name="Birren B."/>
        </authorList>
    </citation>
    <scope>NUCLEOTIDE SEQUENCE</scope>
    <source>
        <strain evidence="2">R3-111a-1</strain>
    </source>
</reference>
<dbReference type="AlphaFoldDB" id="J3P140"/>
<dbReference type="EnsemblFungi" id="EJT77325">
    <property type="protein sequence ID" value="EJT77325"/>
    <property type="gene ID" value="GGTG_07237"/>
</dbReference>
<evidence type="ECO:0000259" key="1">
    <source>
        <dbReference type="PROSITE" id="PS50181"/>
    </source>
</evidence>
<name>J3P140_GAET3</name>
<dbReference type="GeneID" id="20347695"/>
<dbReference type="PROSITE" id="PS50181">
    <property type="entry name" value="FBOX"/>
    <property type="match status" value="1"/>
</dbReference>
<dbReference type="EMBL" id="GL385397">
    <property type="protein sequence ID" value="EJT77325.1"/>
    <property type="molecule type" value="Genomic_DNA"/>
</dbReference>
<reference evidence="3" key="5">
    <citation type="submission" date="2018-04" db="UniProtKB">
        <authorList>
            <consortium name="EnsemblFungi"/>
        </authorList>
    </citation>
    <scope>IDENTIFICATION</scope>
    <source>
        <strain evidence="3">R3-111a-1</strain>
    </source>
</reference>
<evidence type="ECO:0000313" key="3">
    <source>
        <dbReference type="EnsemblFungi" id="EJT77325"/>
    </source>
</evidence>
<reference evidence="3" key="4">
    <citation type="journal article" date="2015" name="G3 (Bethesda)">
        <title>Genome sequences of three phytopathogenic species of the Magnaporthaceae family of fungi.</title>
        <authorList>
            <person name="Okagaki L.H."/>
            <person name="Nunes C.C."/>
            <person name="Sailsbery J."/>
            <person name="Clay B."/>
            <person name="Brown D."/>
            <person name="John T."/>
            <person name="Oh Y."/>
            <person name="Young N."/>
            <person name="Fitzgerald M."/>
            <person name="Haas B.J."/>
            <person name="Zeng Q."/>
            <person name="Young S."/>
            <person name="Adiconis X."/>
            <person name="Fan L."/>
            <person name="Levin J.Z."/>
            <person name="Mitchell T.K."/>
            <person name="Okubara P.A."/>
            <person name="Farman M.L."/>
            <person name="Kohn L.M."/>
            <person name="Birren B."/>
            <person name="Ma L.-J."/>
            <person name="Dean R.A."/>
        </authorList>
    </citation>
    <scope>NUCLEOTIDE SEQUENCE</scope>
    <source>
        <strain evidence="3">R3-111a-1</strain>
    </source>
</reference>
<dbReference type="InterPro" id="IPR001810">
    <property type="entry name" value="F-box_dom"/>
</dbReference>
<dbReference type="Proteomes" id="UP000006039">
    <property type="component" value="Unassembled WGS sequence"/>
</dbReference>
<proteinExistence type="predicted"/>